<keyword evidence="2" id="KW-0479">Metal-binding</keyword>
<comment type="cofactor">
    <cofactor evidence="1">
        <name>Mg(2+)</name>
        <dbReference type="ChEBI" id="CHEBI:18420"/>
    </cofactor>
</comment>
<dbReference type="PANTHER" id="PTHR43434">
    <property type="entry name" value="PHOSPHOGLYCOLATE PHOSPHATASE"/>
    <property type="match status" value="1"/>
</dbReference>
<evidence type="ECO:0000313" key="3">
    <source>
        <dbReference type="EMBL" id="MBF8641202.1"/>
    </source>
</evidence>
<dbReference type="InterPro" id="IPR050155">
    <property type="entry name" value="HAD-like_hydrolase_sf"/>
</dbReference>
<dbReference type="EMBL" id="JADMCD010000004">
    <property type="protein sequence ID" value="MBF8641202.1"/>
    <property type="molecule type" value="Genomic_DNA"/>
</dbReference>
<keyword evidence="4" id="KW-1185">Reference proteome</keyword>
<dbReference type="Proteomes" id="UP000626180">
    <property type="component" value="Unassembled WGS sequence"/>
</dbReference>
<evidence type="ECO:0000256" key="1">
    <source>
        <dbReference type="ARBA" id="ARBA00001946"/>
    </source>
</evidence>
<dbReference type="Gene3D" id="3.40.50.1000">
    <property type="entry name" value="HAD superfamily/HAD-like"/>
    <property type="match status" value="1"/>
</dbReference>
<dbReference type="InterPro" id="IPR036412">
    <property type="entry name" value="HAD-like_sf"/>
</dbReference>
<dbReference type="SFLD" id="SFLDG01129">
    <property type="entry name" value="C1.5:_HAD__Beta-PGM__Phosphata"/>
    <property type="match status" value="1"/>
</dbReference>
<name>A0ABS0FLJ8_PSELU</name>
<dbReference type="InterPro" id="IPR041492">
    <property type="entry name" value="HAD_2"/>
</dbReference>
<dbReference type="InterPro" id="IPR023198">
    <property type="entry name" value="PGP-like_dom2"/>
</dbReference>
<proteinExistence type="predicted"/>
<dbReference type="Gene3D" id="1.10.150.240">
    <property type="entry name" value="Putative phosphatase, domain 2"/>
    <property type="match status" value="1"/>
</dbReference>
<reference evidence="3 4" key="1">
    <citation type="submission" date="2020-10" db="EMBL/GenBank/DDBJ databases">
        <title>Genome sequences of Pseudomonas isolates.</title>
        <authorList>
            <person name="Wessels L."/>
            <person name="Reich F."/>
            <person name="Hammerl J."/>
        </authorList>
    </citation>
    <scope>NUCLEOTIDE SEQUENCE [LARGE SCALE GENOMIC DNA]</scope>
    <source>
        <strain evidence="3 4">20-MO00624-0</strain>
    </source>
</reference>
<comment type="caution">
    <text evidence="3">The sequence shown here is derived from an EMBL/GenBank/DDBJ whole genome shotgun (WGS) entry which is preliminary data.</text>
</comment>
<keyword evidence="3" id="KW-0378">Hydrolase</keyword>
<dbReference type="InterPro" id="IPR006439">
    <property type="entry name" value="HAD-SF_hydro_IA"/>
</dbReference>
<dbReference type="SFLD" id="SFLDS00003">
    <property type="entry name" value="Haloacid_Dehalogenase"/>
    <property type="match status" value="1"/>
</dbReference>
<dbReference type="SUPFAM" id="SSF56784">
    <property type="entry name" value="HAD-like"/>
    <property type="match status" value="1"/>
</dbReference>
<dbReference type="Pfam" id="PF13419">
    <property type="entry name" value="HAD_2"/>
    <property type="match status" value="1"/>
</dbReference>
<sequence>MPMRYQLVIFDFDGTLADSFPFFLESLDTLAQAHRFNRYDPADFDRIRSYDTRQLLRYFDIPLWKIPRVAHHFQRLMAHGGHTIHPFEGVPAMLETLHQAGIQLALVTSNSLENVECILGQSARYLDHVECNAPLLGKSSRLKQVVAHCNVSPDATICIGDELRDIQAARKTGIACGAVSWGYASPEALRRAGPDYLFERLDAITYTLVSHPTTELA</sequence>
<dbReference type="InterPro" id="IPR023214">
    <property type="entry name" value="HAD_sf"/>
</dbReference>
<dbReference type="NCBIfam" id="TIGR01549">
    <property type="entry name" value="HAD-SF-IA-v1"/>
    <property type="match status" value="1"/>
</dbReference>
<dbReference type="GO" id="GO:0016787">
    <property type="term" value="F:hydrolase activity"/>
    <property type="evidence" value="ECO:0007669"/>
    <property type="project" value="UniProtKB-KW"/>
</dbReference>
<protein>
    <submittedName>
        <fullName evidence="3">HAD-IA family hydrolase</fullName>
    </submittedName>
</protein>
<evidence type="ECO:0000256" key="2">
    <source>
        <dbReference type="ARBA" id="ARBA00022723"/>
    </source>
</evidence>
<organism evidence="3 4">
    <name type="scientific">Pseudomonas luteola</name>
    <dbReference type="NCBI Taxonomy" id="47886"/>
    <lineage>
        <taxon>Bacteria</taxon>
        <taxon>Pseudomonadati</taxon>
        <taxon>Pseudomonadota</taxon>
        <taxon>Gammaproteobacteria</taxon>
        <taxon>Pseudomonadales</taxon>
        <taxon>Pseudomonadaceae</taxon>
        <taxon>Pseudomonas</taxon>
    </lineage>
</organism>
<gene>
    <name evidence="3" type="ORF">IRZ65_10945</name>
</gene>
<accession>A0ABS0FLJ8</accession>
<dbReference type="PANTHER" id="PTHR43434:SF13">
    <property type="entry name" value="PHOSPHOGLYCOLATE PHOSPHATASE"/>
    <property type="match status" value="1"/>
</dbReference>
<evidence type="ECO:0000313" key="4">
    <source>
        <dbReference type="Proteomes" id="UP000626180"/>
    </source>
</evidence>